<evidence type="ECO:0000256" key="7">
    <source>
        <dbReference type="ARBA" id="ARBA00023065"/>
    </source>
</evidence>
<comment type="function">
    <text evidence="1 11">Produces ATP from ADP in the presence of a proton gradient across the membrane.</text>
</comment>
<dbReference type="NCBIfam" id="NF001846">
    <property type="entry name" value="PRK00571.1-3"/>
    <property type="match status" value="1"/>
</dbReference>
<evidence type="ECO:0000256" key="10">
    <source>
        <dbReference type="ARBA" id="ARBA00023310"/>
    </source>
</evidence>
<dbReference type="Gene3D" id="1.20.5.440">
    <property type="entry name" value="ATP synthase delta/epsilon subunit, C-terminal domain"/>
    <property type="match status" value="1"/>
</dbReference>
<evidence type="ECO:0000256" key="13">
    <source>
        <dbReference type="SAM" id="Coils"/>
    </source>
</evidence>
<evidence type="ECO:0000256" key="9">
    <source>
        <dbReference type="ARBA" id="ARBA00023196"/>
    </source>
</evidence>
<dbReference type="GO" id="GO:0005886">
    <property type="term" value="C:plasma membrane"/>
    <property type="evidence" value="ECO:0007669"/>
    <property type="project" value="UniProtKB-SubCell"/>
</dbReference>
<dbReference type="PANTHER" id="PTHR13822">
    <property type="entry name" value="ATP SYNTHASE DELTA/EPSILON CHAIN"/>
    <property type="match status" value="1"/>
</dbReference>
<comment type="subcellular location">
    <subcellularLocation>
        <location evidence="2 11">Cell membrane</location>
        <topology evidence="2 11">Peripheral membrane protein</topology>
    </subcellularLocation>
</comment>
<evidence type="ECO:0000259" key="15">
    <source>
        <dbReference type="Pfam" id="PF02823"/>
    </source>
</evidence>
<organism evidence="16 17">
    <name type="scientific">Candidatus Syntrophonatronum acetioxidans</name>
    <dbReference type="NCBI Taxonomy" id="1795816"/>
    <lineage>
        <taxon>Bacteria</taxon>
        <taxon>Bacillati</taxon>
        <taxon>Bacillota</taxon>
        <taxon>Clostridia</taxon>
        <taxon>Eubacteriales</taxon>
        <taxon>Syntrophomonadaceae</taxon>
        <taxon>Candidatus Syntrophonatronum</taxon>
    </lineage>
</organism>
<comment type="subunit">
    <text evidence="11 12">F-type ATPases have 2 components, CF(1) - the catalytic core - and CF(0) - the membrane proton channel. CF(1) has five subunits: alpha(3), beta(3), gamma(1), delta(1), epsilon(1). CF(0) has three main subunits: a, b and c.</text>
</comment>
<dbReference type="Pfam" id="PF02823">
    <property type="entry name" value="ATP-synt_DE_N"/>
    <property type="match status" value="1"/>
</dbReference>
<dbReference type="InterPro" id="IPR020547">
    <property type="entry name" value="ATP_synth_F1_esu_C"/>
</dbReference>
<protein>
    <recommendedName>
        <fullName evidence="11">ATP synthase epsilon chain</fullName>
    </recommendedName>
    <alternativeName>
        <fullName evidence="11">ATP synthase F1 sector epsilon subunit</fullName>
    </alternativeName>
    <alternativeName>
        <fullName evidence="11">F-ATPase epsilon subunit</fullName>
    </alternativeName>
</protein>
<evidence type="ECO:0000256" key="11">
    <source>
        <dbReference type="HAMAP-Rule" id="MF_00530"/>
    </source>
</evidence>
<dbReference type="InterPro" id="IPR036771">
    <property type="entry name" value="ATPsynth_dsu/esu_N"/>
</dbReference>
<dbReference type="NCBIfam" id="NF009980">
    <property type="entry name" value="PRK13446.1"/>
    <property type="match status" value="1"/>
</dbReference>
<dbReference type="Proteomes" id="UP000285138">
    <property type="component" value="Unassembled WGS sequence"/>
</dbReference>
<dbReference type="NCBIfam" id="TIGR01216">
    <property type="entry name" value="ATP_synt_epsi"/>
    <property type="match status" value="1"/>
</dbReference>
<name>A0A424YFW4_9FIRM</name>
<evidence type="ECO:0000256" key="4">
    <source>
        <dbReference type="ARBA" id="ARBA00022448"/>
    </source>
</evidence>
<evidence type="ECO:0000256" key="2">
    <source>
        <dbReference type="ARBA" id="ARBA00004202"/>
    </source>
</evidence>
<keyword evidence="4 11" id="KW-0813">Transport</keyword>
<feature type="coiled-coil region" evidence="13">
    <location>
        <begin position="92"/>
        <end position="135"/>
    </location>
</feature>
<keyword evidence="8 11" id="KW-0472">Membrane</keyword>
<evidence type="ECO:0000256" key="6">
    <source>
        <dbReference type="ARBA" id="ARBA00022781"/>
    </source>
</evidence>
<feature type="domain" description="ATP synthase F1 complex delta/epsilon subunit N-terminal" evidence="15">
    <location>
        <begin position="6"/>
        <end position="84"/>
    </location>
</feature>
<dbReference type="GO" id="GO:0045259">
    <property type="term" value="C:proton-transporting ATP synthase complex"/>
    <property type="evidence" value="ECO:0007669"/>
    <property type="project" value="UniProtKB-KW"/>
</dbReference>
<evidence type="ECO:0000256" key="5">
    <source>
        <dbReference type="ARBA" id="ARBA00022475"/>
    </source>
</evidence>
<dbReference type="Pfam" id="PF00401">
    <property type="entry name" value="ATP-synt_DE"/>
    <property type="match status" value="1"/>
</dbReference>
<dbReference type="CDD" id="cd12152">
    <property type="entry name" value="F1-ATPase_delta"/>
    <property type="match status" value="1"/>
</dbReference>
<evidence type="ECO:0000313" key="16">
    <source>
        <dbReference type="EMBL" id="RQD76758.1"/>
    </source>
</evidence>
<keyword evidence="10 11" id="KW-0066">ATP synthesis</keyword>
<dbReference type="SUPFAM" id="SSF46604">
    <property type="entry name" value="Epsilon subunit of F1F0-ATP synthase C-terminal domain"/>
    <property type="match status" value="1"/>
</dbReference>
<evidence type="ECO:0000313" key="17">
    <source>
        <dbReference type="Proteomes" id="UP000285138"/>
    </source>
</evidence>
<evidence type="ECO:0000256" key="12">
    <source>
        <dbReference type="RuleBase" id="RU003656"/>
    </source>
</evidence>
<dbReference type="HAMAP" id="MF_00530">
    <property type="entry name" value="ATP_synth_epsil_bac"/>
    <property type="match status" value="1"/>
</dbReference>
<dbReference type="InterPro" id="IPR036794">
    <property type="entry name" value="ATP_F1_dsu/esu_C_sf"/>
</dbReference>
<dbReference type="AlphaFoldDB" id="A0A424YFW4"/>
<keyword evidence="5 11" id="KW-1003">Cell membrane</keyword>
<keyword evidence="7 11" id="KW-0406">Ion transport</keyword>
<keyword evidence="6 11" id="KW-0375">Hydrogen ion transport</keyword>
<evidence type="ECO:0000259" key="14">
    <source>
        <dbReference type="Pfam" id="PF00401"/>
    </source>
</evidence>
<reference evidence="16 17" key="1">
    <citation type="submission" date="2018-08" db="EMBL/GenBank/DDBJ databases">
        <title>The metabolism and importance of syntrophic acetate oxidation coupled to methane or sulfide production in haloalkaline environments.</title>
        <authorList>
            <person name="Timmers P.H.A."/>
            <person name="Vavourakis C.D."/>
            <person name="Sorokin D.Y."/>
            <person name="Sinninghe Damste J.S."/>
            <person name="Muyzer G."/>
            <person name="Stams A.J.M."/>
            <person name="Plugge C.M."/>
        </authorList>
    </citation>
    <scope>NUCLEOTIDE SEQUENCE [LARGE SCALE GENOMIC DNA]</scope>
    <source>
        <strain evidence="16">MSAO_Bac1</strain>
    </source>
</reference>
<feature type="domain" description="ATP synthase epsilon subunit C-terminal" evidence="14">
    <location>
        <begin position="89"/>
        <end position="133"/>
    </location>
</feature>
<evidence type="ECO:0000256" key="8">
    <source>
        <dbReference type="ARBA" id="ARBA00023136"/>
    </source>
</evidence>
<dbReference type="InterPro" id="IPR001469">
    <property type="entry name" value="ATP_synth_F1_dsu/esu"/>
</dbReference>
<evidence type="ECO:0000256" key="1">
    <source>
        <dbReference type="ARBA" id="ARBA00003543"/>
    </source>
</evidence>
<dbReference type="GO" id="GO:0046933">
    <property type="term" value="F:proton-transporting ATP synthase activity, rotational mechanism"/>
    <property type="evidence" value="ECO:0007669"/>
    <property type="project" value="UniProtKB-UniRule"/>
</dbReference>
<gene>
    <name evidence="11" type="primary">atpC</name>
    <name evidence="16" type="ORF">D5R97_04025</name>
</gene>
<dbReference type="InterPro" id="IPR020546">
    <property type="entry name" value="ATP_synth_F1_dsu/esu_N"/>
</dbReference>
<accession>A0A424YFW4</accession>
<dbReference type="Gene3D" id="2.60.15.10">
    <property type="entry name" value="F0F1 ATP synthase delta/epsilon subunit, N-terminal"/>
    <property type="match status" value="1"/>
</dbReference>
<dbReference type="FunFam" id="1.20.5.440:FF:000001">
    <property type="entry name" value="ATP synthase epsilon chain"/>
    <property type="match status" value="1"/>
</dbReference>
<dbReference type="EMBL" id="QZAA01000111">
    <property type="protein sequence ID" value="RQD76758.1"/>
    <property type="molecule type" value="Genomic_DNA"/>
</dbReference>
<evidence type="ECO:0000256" key="3">
    <source>
        <dbReference type="ARBA" id="ARBA00005712"/>
    </source>
</evidence>
<keyword evidence="9 11" id="KW-0139">CF(1)</keyword>
<dbReference type="PANTHER" id="PTHR13822:SF10">
    <property type="entry name" value="ATP SYNTHASE EPSILON CHAIN, CHLOROPLASTIC"/>
    <property type="match status" value="1"/>
</dbReference>
<comment type="similarity">
    <text evidence="3 11 12">Belongs to the ATPase epsilon chain family.</text>
</comment>
<comment type="caution">
    <text evidence="16">The sequence shown here is derived from an EMBL/GenBank/DDBJ whole genome shotgun (WGS) entry which is preliminary data.</text>
</comment>
<dbReference type="GO" id="GO:0005524">
    <property type="term" value="F:ATP binding"/>
    <property type="evidence" value="ECO:0007669"/>
    <property type="project" value="UniProtKB-UniRule"/>
</dbReference>
<keyword evidence="13" id="KW-0175">Coiled coil</keyword>
<sequence length="139" mass="15413">MASTFFVEVVTPERVVYREEVNMIIARAVDGDIGILANHSPLITALKIGLLRLKKGDRFSHIAISGGGFMEVTSEKVTILADAAEKPGEIDIERAKAAKERAERRLAAQREDIDYYRAEMALRRATTRLEAVEKEKAGV</sequence>
<proteinExistence type="inferred from homology"/>
<dbReference type="SUPFAM" id="SSF51344">
    <property type="entry name" value="Epsilon subunit of F1F0-ATP synthase N-terminal domain"/>
    <property type="match status" value="1"/>
</dbReference>